<dbReference type="Proteomes" id="UP000240042">
    <property type="component" value="Unassembled WGS sequence"/>
</dbReference>
<dbReference type="STRING" id="34097.SAMN02745150_00640"/>
<dbReference type="OrthoDB" id="5121599at2"/>
<accession>A0A1I1DMC8</accession>
<feature type="chain" id="PRO_5015158472" description="DUF481 domain-containing protein" evidence="1">
    <location>
        <begin position="20"/>
        <end position="269"/>
    </location>
</feature>
<evidence type="ECO:0008006" key="4">
    <source>
        <dbReference type="Google" id="ProtNLM"/>
    </source>
</evidence>
<dbReference type="RefSeq" id="WP_092318555.1">
    <property type="nucleotide sequence ID" value="NZ_FOKY01000002.1"/>
</dbReference>
<reference evidence="3" key="1">
    <citation type="submission" date="2016-10" db="EMBL/GenBank/DDBJ databases">
        <authorList>
            <person name="Varghese N."/>
            <person name="Submissions S."/>
        </authorList>
    </citation>
    <scope>NUCLEOTIDE SEQUENCE [LARGE SCALE GENOMIC DNA]</scope>
    <source>
        <strain evidence="3">ATCC 43811</strain>
    </source>
</reference>
<proteinExistence type="predicted"/>
<evidence type="ECO:0000313" key="2">
    <source>
        <dbReference type="EMBL" id="SFB75596.1"/>
    </source>
</evidence>
<dbReference type="AlphaFoldDB" id="A0A1I1DMC8"/>
<sequence length="269" mass="30100">MRKVFMLIAALAVALPVFAQDSPAVKKDLTINLDGYSGNLNADKNVKRFSGNETEFGITYSQNFANAQWLTSGLNAVILGNQTWAHDTKGNALYSKSGPNFTTAKAKVFVKFGRYVGMFLDTQGLLGTSVGYTFNLPSNQTFKLIGDLEFFVTGNHWYGRYWDSTGGQDSFEGRGIIDFVHLGFSYGVGFTPNWNFSTYLGLRTAGDYSDILLENLYIRWNNTISYSINGFEIWGQLRFEARNIAVATTTTYHFKMNAGISYSFDFSRL</sequence>
<keyword evidence="1" id="KW-0732">Signal</keyword>
<dbReference type="EMBL" id="FOKY01000002">
    <property type="protein sequence ID" value="SFB75596.1"/>
    <property type="molecule type" value="Genomic_DNA"/>
</dbReference>
<evidence type="ECO:0000256" key="1">
    <source>
        <dbReference type="SAM" id="SignalP"/>
    </source>
</evidence>
<gene>
    <name evidence="2" type="ORF">SAMN02745150_00640</name>
</gene>
<keyword evidence="3" id="KW-1185">Reference proteome</keyword>
<feature type="signal peptide" evidence="1">
    <location>
        <begin position="1"/>
        <end position="19"/>
    </location>
</feature>
<name>A0A1I1DMC8_BREAD</name>
<organism evidence="2 3">
    <name type="scientific">Brevinema andersonii</name>
    <dbReference type="NCBI Taxonomy" id="34097"/>
    <lineage>
        <taxon>Bacteria</taxon>
        <taxon>Pseudomonadati</taxon>
        <taxon>Spirochaetota</taxon>
        <taxon>Spirochaetia</taxon>
        <taxon>Brevinematales</taxon>
        <taxon>Brevinemataceae</taxon>
        <taxon>Brevinema</taxon>
    </lineage>
</organism>
<protein>
    <recommendedName>
        <fullName evidence="4">DUF481 domain-containing protein</fullName>
    </recommendedName>
</protein>
<evidence type="ECO:0000313" key="3">
    <source>
        <dbReference type="Proteomes" id="UP000240042"/>
    </source>
</evidence>